<dbReference type="RefSeq" id="WP_062090282.1">
    <property type="nucleotide sequence ID" value="NZ_FCOK02000050.1"/>
</dbReference>
<gene>
    <name evidence="1" type="ORF">AWB69_05967</name>
</gene>
<dbReference type="AlphaFoldDB" id="A0A158IH46"/>
<dbReference type="Proteomes" id="UP000054683">
    <property type="component" value="Unassembled WGS sequence"/>
</dbReference>
<dbReference type="OrthoDB" id="9935427at2"/>
<evidence type="ECO:0000313" key="1">
    <source>
        <dbReference type="EMBL" id="SAL55609.1"/>
    </source>
</evidence>
<proteinExistence type="predicted"/>
<sequence>MKIICAVLLVALAGVGWWLRTEVDATRRQAAEIQRLTAKLADKSREEEFKLQQKCATEAQQKFHRLGYSETGVQPQDVLGADYQSHYNTAQNRCFMTLEVTMTGGLQSMGLFDALENRTYAQYDWLPEKDDVSKGFRDCHLTPTSTDDRRCISEQEYRAFVAHYME</sequence>
<name>A0A158IH46_9BURK</name>
<dbReference type="EMBL" id="FCOK02000050">
    <property type="protein sequence ID" value="SAL55609.1"/>
    <property type="molecule type" value="Genomic_DNA"/>
</dbReference>
<evidence type="ECO:0000313" key="2">
    <source>
        <dbReference type="Proteomes" id="UP000054683"/>
    </source>
</evidence>
<protein>
    <submittedName>
        <fullName evidence="1">Uncharacterized protein</fullName>
    </submittedName>
</protein>
<accession>A0A158IH46</accession>
<organism evidence="1 2">
    <name type="scientific">Caballeronia udeis</name>
    <dbReference type="NCBI Taxonomy" id="1232866"/>
    <lineage>
        <taxon>Bacteria</taxon>
        <taxon>Pseudomonadati</taxon>
        <taxon>Pseudomonadota</taxon>
        <taxon>Betaproteobacteria</taxon>
        <taxon>Burkholderiales</taxon>
        <taxon>Burkholderiaceae</taxon>
        <taxon>Caballeronia</taxon>
    </lineage>
</organism>
<reference evidence="1 2" key="1">
    <citation type="submission" date="2016-01" db="EMBL/GenBank/DDBJ databases">
        <authorList>
            <person name="Oliw E.H."/>
        </authorList>
    </citation>
    <scope>NUCLEOTIDE SEQUENCE [LARGE SCALE GENOMIC DNA]</scope>
    <source>
        <strain evidence="1">LMG 27134</strain>
    </source>
</reference>